<dbReference type="CDD" id="cd06558">
    <property type="entry name" value="crotonase-like"/>
    <property type="match status" value="1"/>
</dbReference>
<accession>A0A3A3FJR8</accession>
<evidence type="ECO:0000256" key="1">
    <source>
        <dbReference type="RuleBase" id="RU003707"/>
    </source>
</evidence>
<keyword evidence="3" id="KW-1185">Reference proteome</keyword>
<sequence length="266" mass="28817">MDFELILVEVTDGLAVLTLNQPAIHNGLDEHVCLEIMTALDQLILRDDVRALILTGAGKSFCAGAKLGDPAKLAGSDASFGQRGAQMMEERYNAVVLALQRFPFPIVAALNGAAAGAGISLALAADIVLAARSAYLLAPFLPRLGLVPDMGATWYLPQHVGRARAMGLMLLGDRLPAEKAVDWGLIWSCVDDEALMHEARSIAHRLAKAPAHSALESRRALDTAAEQSLAAQLDYEKERQRELLDLPSFQEGLQAFLEKREPIFKR</sequence>
<dbReference type="PROSITE" id="PS00166">
    <property type="entry name" value="ENOYL_COA_HYDRATASE"/>
    <property type="match status" value="1"/>
</dbReference>
<dbReference type="EMBL" id="QYUO01000002">
    <property type="protein sequence ID" value="RJF95758.1"/>
    <property type="molecule type" value="Genomic_DNA"/>
</dbReference>
<dbReference type="InterPro" id="IPR018376">
    <property type="entry name" value="Enoyl-CoA_hyd/isom_CS"/>
</dbReference>
<dbReference type="Gene3D" id="3.90.226.10">
    <property type="entry name" value="2-enoyl-CoA Hydratase, Chain A, domain 1"/>
    <property type="match status" value="1"/>
</dbReference>
<comment type="caution">
    <text evidence="2">The sequence shown here is derived from an EMBL/GenBank/DDBJ whole genome shotgun (WGS) entry which is preliminary data.</text>
</comment>
<dbReference type="RefSeq" id="WP_119770905.1">
    <property type="nucleotide sequence ID" value="NZ_QYUO01000002.1"/>
</dbReference>
<dbReference type="Proteomes" id="UP000265955">
    <property type="component" value="Unassembled WGS sequence"/>
</dbReference>
<dbReference type="SUPFAM" id="SSF52096">
    <property type="entry name" value="ClpP/crotonase"/>
    <property type="match status" value="1"/>
</dbReference>
<dbReference type="InterPro" id="IPR001753">
    <property type="entry name" value="Enoyl-CoA_hydra/iso"/>
</dbReference>
<gene>
    <name evidence="2" type="ORF">D3871_20485</name>
</gene>
<dbReference type="InterPro" id="IPR029045">
    <property type="entry name" value="ClpP/crotonase-like_dom_sf"/>
</dbReference>
<evidence type="ECO:0000313" key="3">
    <source>
        <dbReference type="Proteomes" id="UP000265955"/>
    </source>
</evidence>
<dbReference type="GO" id="GO:0003824">
    <property type="term" value="F:catalytic activity"/>
    <property type="evidence" value="ECO:0007669"/>
    <property type="project" value="InterPro"/>
</dbReference>
<dbReference type="AlphaFoldDB" id="A0A3A3FJR8"/>
<dbReference type="PANTHER" id="PTHR43459">
    <property type="entry name" value="ENOYL-COA HYDRATASE"/>
    <property type="match status" value="1"/>
</dbReference>
<dbReference type="Pfam" id="PF00378">
    <property type="entry name" value="ECH_1"/>
    <property type="match status" value="1"/>
</dbReference>
<organism evidence="2 3">
    <name type="scientific">Noviherbaspirillum saxi</name>
    <dbReference type="NCBI Taxonomy" id="2320863"/>
    <lineage>
        <taxon>Bacteria</taxon>
        <taxon>Pseudomonadati</taxon>
        <taxon>Pseudomonadota</taxon>
        <taxon>Betaproteobacteria</taxon>
        <taxon>Burkholderiales</taxon>
        <taxon>Oxalobacteraceae</taxon>
        <taxon>Noviherbaspirillum</taxon>
    </lineage>
</organism>
<dbReference type="PANTHER" id="PTHR43459:SF1">
    <property type="entry name" value="EG:BACN32G11.4 PROTEIN"/>
    <property type="match status" value="1"/>
</dbReference>
<protein>
    <submittedName>
        <fullName evidence="2">Enoyl-CoA hydratase</fullName>
    </submittedName>
</protein>
<evidence type="ECO:0000313" key="2">
    <source>
        <dbReference type="EMBL" id="RJF95758.1"/>
    </source>
</evidence>
<name>A0A3A3FJR8_9BURK</name>
<comment type="similarity">
    <text evidence="1">Belongs to the enoyl-CoA hydratase/isomerase family.</text>
</comment>
<reference evidence="3" key="1">
    <citation type="submission" date="2018-09" db="EMBL/GenBank/DDBJ databases">
        <authorList>
            <person name="Zhu H."/>
        </authorList>
    </citation>
    <scope>NUCLEOTIDE SEQUENCE [LARGE SCALE GENOMIC DNA]</scope>
    <source>
        <strain evidence="3">K1R23-30</strain>
    </source>
</reference>
<proteinExistence type="inferred from homology"/>
<dbReference type="OrthoDB" id="5291143at2"/>